<proteinExistence type="predicted"/>
<organism evidence="1">
    <name type="scientific">viral metagenome</name>
    <dbReference type="NCBI Taxonomy" id="1070528"/>
    <lineage>
        <taxon>unclassified sequences</taxon>
        <taxon>metagenomes</taxon>
        <taxon>organismal metagenomes</taxon>
    </lineage>
</organism>
<dbReference type="AlphaFoldDB" id="A0A6C0CBW5"/>
<reference evidence="1" key="1">
    <citation type="journal article" date="2020" name="Nature">
        <title>Giant virus diversity and host interactions through global metagenomics.</title>
        <authorList>
            <person name="Schulz F."/>
            <person name="Roux S."/>
            <person name="Paez-Espino D."/>
            <person name="Jungbluth S."/>
            <person name="Walsh D.A."/>
            <person name="Denef V.J."/>
            <person name="McMahon K.D."/>
            <person name="Konstantinidis K.T."/>
            <person name="Eloe-Fadrosh E.A."/>
            <person name="Kyrpides N.C."/>
            <person name="Woyke T."/>
        </authorList>
    </citation>
    <scope>NUCLEOTIDE SEQUENCE</scope>
    <source>
        <strain evidence="1">GVMAG-M-3300020192-26</strain>
    </source>
</reference>
<name>A0A6C0CBW5_9ZZZZ</name>
<evidence type="ECO:0000313" key="1">
    <source>
        <dbReference type="EMBL" id="QHT01175.1"/>
    </source>
</evidence>
<sequence>MYSLDGKVIDQICKFLDCHDMIAFLSCNHGFYMRSLKVIVTEPVRFSQLINSVFCFDRFTNILFGKNTTVCLRYMCHNENIYMLQSHHPQNDKLIDVDEKITVNFIKPTQKTKFVNINKVRHIMFIGKINLYDERIRNAGIFCLPFGRIARIEKQHRFLADAEFKKIAKFYIAHNDLNRFQKLIDAYPISLADHELLLYTQLMRPMPTKILVYILNHETTNSSAVQYRQFLMYANELGIPIEIRQKIILEHTALFLNLY</sequence>
<accession>A0A6C0CBW5</accession>
<protein>
    <submittedName>
        <fullName evidence="1">Uncharacterized protein</fullName>
    </submittedName>
</protein>
<dbReference type="EMBL" id="MN739365">
    <property type="protein sequence ID" value="QHT01175.1"/>
    <property type="molecule type" value="Genomic_DNA"/>
</dbReference>